<gene>
    <name evidence="1" type="ORF">RA271_27195</name>
</gene>
<comment type="caution">
    <text evidence="1">The sequence shown here is derived from an EMBL/GenBank/DDBJ whole genome shotgun (WGS) entry which is preliminary data.</text>
</comment>
<keyword evidence="2" id="KW-1185">Reference proteome</keyword>
<dbReference type="EMBL" id="JAVCQK010000038">
    <property type="protein sequence ID" value="MFH7518833.1"/>
    <property type="molecule type" value="Genomic_DNA"/>
</dbReference>
<dbReference type="RefSeq" id="WP_199727386.1">
    <property type="nucleotide sequence ID" value="NZ_JAVCPR010000035.1"/>
</dbReference>
<evidence type="ECO:0000313" key="1">
    <source>
        <dbReference type="EMBL" id="MFH7518833.1"/>
    </source>
</evidence>
<name>A0ABW7NVD6_9PSED</name>
<sequence>MATPISWPSEVVAAATIEFKAPVTAYLWMPEPEYPCLIGRVFMDRRGRFDDGRLIRTSTVMSLRVEAGCLLARTFSGSDYVLVQGLGQPISNRDSFRSVIREPDSIVH</sequence>
<evidence type="ECO:0000313" key="2">
    <source>
        <dbReference type="Proteomes" id="UP001610657"/>
    </source>
</evidence>
<organism evidence="1 2">
    <name type="scientific">Pseudomonas syringae pv. tagetis</name>
    <dbReference type="NCBI Taxonomy" id="129140"/>
    <lineage>
        <taxon>Bacteria</taxon>
        <taxon>Pseudomonadati</taxon>
        <taxon>Pseudomonadota</taxon>
        <taxon>Gammaproteobacteria</taxon>
        <taxon>Pseudomonadales</taxon>
        <taxon>Pseudomonadaceae</taxon>
        <taxon>Pseudomonas</taxon>
    </lineage>
</organism>
<reference evidence="1 2" key="1">
    <citation type="submission" date="2023-08" db="EMBL/GenBank/DDBJ databases">
        <title>Genomic and mutational analysis of Pseudomonas syringae pv. tagetis EB037 pathogenicity on sunflower.</title>
        <authorList>
            <person name="Maul J.E."/>
        </authorList>
    </citation>
    <scope>NUCLEOTIDE SEQUENCE [LARGE SCALE GENOMIC DNA]</scope>
    <source>
        <strain evidence="1 2">EB037_T1</strain>
    </source>
</reference>
<dbReference type="Proteomes" id="UP001610657">
    <property type="component" value="Unassembled WGS sequence"/>
</dbReference>
<protein>
    <submittedName>
        <fullName evidence="1">Uncharacterized protein</fullName>
    </submittedName>
</protein>
<accession>A0ABW7NVD6</accession>
<proteinExistence type="predicted"/>